<evidence type="ECO:0000256" key="3">
    <source>
        <dbReference type="ARBA" id="ARBA00022723"/>
    </source>
</evidence>
<dbReference type="Proteomes" id="UP001172102">
    <property type="component" value="Unassembled WGS sequence"/>
</dbReference>
<feature type="domain" description="U1-type" evidence="8">
    <location>
        <begin position="9"/>
        <end position="43"/>
    </location>
</feature>
<dbReference type="EMBL" id="JAUKUA010000004">
    <property type="protein sequence ID" value="KAK0716074.1"/>
    <property type="molecule type" value="Genomic_DNA"/>
</dbReference>
<comment type="caution">
    <text evidence="9">The sequence shown here is derived from an EMBL/GenBank/DDBJ whole genome shotgun (WGS) entry which is preliminary data.</text>
</comment>
<organism evidence="9 10">
    <name type="scientific">Lasiosphaeris hirsuta</name>
    <dbReference type="NCBI Taxonomy" id="260670"/>
    <lineage>
        <taxon>Eukaryota</taxon>
        <taxon>Fungi</taxon>
        <taxon>Dikarya</taxon>
        <taxon>Ascomycota</taxon>
        <taxon>Pezizomycotina</taxon>
        <taxon>Sordariomycetes</taxon>
        <taxon>Sordariomycetidae</taxon>
        <taxon>Sordariales</taxon>
        <taxon>Lasiosphaeriaceae</taxon>
        <taxon>Lasiosphaeris</taxon>
    </lineage>
</organism>
<comment type="subcellular location">
    <subcellularLocation>
        <location evidence="1">Cytoplasm</location>
    </subcellularLocation>
</comment>
<sequence length="332" mass="37517">MESVSVFKLSLKSCNACNASFENAEVQRLHAKTQWHLENLRRRIANLSPIGSDWEGREGHEATDDAPSTEDSRDDSAQYTAQDSAEEYDTYDDIPRFISEQCLFCNELSETFDVNMSHMHKTHGLLIPDDETLIVDMETLIGYLHLVLYGYRECLFCRSERRTVEAAQQHMVGKGHCKLNLDDLDSEYRDFFDFASGSDGPLLSHAYGQSARLSSGRTVAHRAAAPSSQSRPHRDTRISTTQAPKPAGVKSDSLPTARNSGPSQALTKKERREAAFEKQLANLSVRDRASLMHLTSAQQRSVIKTRNKHQDDARRAAQRYRAWLDLLGEKRK</sequence>
<dbReference type="InterPro" id="IPR040025">
    <property type="entry name" value="Znf622/Rei1/Reh1"/>
</dbReference>
<dbReference type="GO" id="GO:0030687">
    <property type="term" value="C:preribosome, large subunit precursor"/>
    <property type="evidence" value="ECO:0007669"/>
    <property type="project" value="TreeGrafter"/>
</dbReference>
<feature type="compositionally biased region" description="Basic and acidic residues" evidence="7">
    <location>
        <begin position="54"/>
        <end position="63"/>
    </location>
</feature>
<dbReference type="AlphaFoldDB" id="A0AA40DTU3"/>
<evidence type="ECO:0000256" key="5">
    <source>
        <dbReference type="ARBA" id="ARBA00022771"/>
    </source>
</evidence>
<keyword evidence="3" id="KW-0479">Metal-binding</keyword>
<evidence type="ECO:0000259" key="8">
    <source>
        <dbReference type="SMART" id="SM00451"/>
    </source>
</evidence>
<keyword evidence="2" id="KW-0963">Cytoplasm</keyword>
<keyword evidence="5 9" id="KW-0863">Zinc-finger</keyword>
<evidence type="ECO:0000256" key="4">
    <source>
        <dbReference type="ARBA" id="ARBA00022737"/>
    </source>
</evidence>
<keyword evidence="6" id="KW-0862">Zinc</keyword>
<feature type="compositionally biased region" description="Polar residues" evidence="7">
    <location>
        <begin position="253"/>
        <end position="266"/>
    </location>
</feature>
<name>A0AA40DTU3_9PEZI</name>
<evidence type="ECO:0000313" key="9">
    <source>
        <dbReference type="EMBL" id="KAK0716074.1"/>
    </source>
</evidence>
<evidence type="ECO:0000256" key="6">
    <source>
        <dbReference type="ARBA" id="ARBA00022833"/>
    </source>
</evidence>
<reference evidence="9" key="1">
    <citation type="submission" date="2023-06" db="EMBL/GenBank/DDBJ databases">
        <title>Genome-scale phylogeny and comparative genomics of the fungal order Sordariales.</title>
        <authorList>
            <consortium name="Lawrence Berkeley National Laboratory"/>
            <person name="Hensen N."/>
            <person name="Bonometti L."/>
            <person name="Westerberg I."/>
            <person name="Brannstrom I.O."/>
            <person name="Guillou S."/>
            <person name="Cros-Aarteil S."/>
            <person name="Calhoun S."/>
            <person name="Haridas S."/>
            <person name="Kuo A."/>
            <person name="Mondo S."/>
            <person name="Pangilinan J."/>
            <person name="Riley R."/>
            <person name="Labutti K."/>
            <person name="Andreopoulos B."/>
            <person name="Lipzen A."/>
            <person name="Chen C."/>
            <person name="Yanf M."/>
            <person name="Daum C."/>
            <person name="Ng V."/>
            <person name="Clum A."/>
            <person name="Steindorff A."/>
            <person name="Ohm R."/>
            <person name="Martin F."/>
            <person name="Silar P."/>
            <person name="Natvig D."/>
            <person name="Lalanne C."/>
            <person name="Gautier V."/>
            <person name="Ament-Velasquez S.L."/>
            <person name="Kruys A."/>
            <person name="Hutchinson M.I."/>
            <person name="Powell A.J."/>
            <person name="Barry K."/>
            <person name="Miller A.N."/>
            <person name="Grigoriev I.V."/>
            <person name="Debuchy R."/>
            <person name="Gladieux P."/>
            <person name="Thoren M.H."/>
            <person name="Johannesson H."/>
        </authorList>
    </citation>
    <scope>NUCLEOTIDE SEQUENCE</scope>
    <source>
        <strain evidence="9">SMH4607-1</strain>
    </source>
</reference>
<dbReference type="PANTHER" id="PTHR13182">
    <property type="entry name" value="ZINC FINGER PROTEIN 622"/>
    <property type="match status" value="1"/>
</dbReference>
<accession>A0AA40DTU3</accession>
<keyword evidence="4" id="KW-0677">Repeat</keyword>
<dbReference type="GO" id="GO:0008270">
    <property type="term" value="F:zinc ion binding"/>
    <property type="evidence" value="ECO:0007669"/>
    <property type="project" value="UniProtKB-KW"/>
</dbReference>
<dbReference type="InterPro" id="IPR041661">
    <property type="entry name" value="ZN622/Rei1/Reh1_Znf-C2H2"/>
</dbReference>
<dbReference type="SMART" id="SM00451">
    <property type="entry name" value="ZnF_U1"/>
    <property type="match status" value="1"/>
</dbReference>
<dbReference type="GO" id="GO:0003676">
    <property type="term" value="F:nucleic acid binding"/>
    <property type="evidence" value="ECO:0007669"/>
    <property type="project" value="InterPro"/>
</dbReference>
<evidence type="ECO:0000256" key="2">
    <source>
        <dbReference type="ARBA" id="ARBA00022490"/>
    </source>
</evidence>
<dbReference type="InterPro" id="IPR003604">
    <property type="entry name" value="Matrin/U1-like-C_Znf_C2H2"/>
</dbReference>
<dbReference type="GO" id="GO:0005737">
    <property type="term" value="C:cytoplasm"/>
    <property type="evidence" value="ECO:0007669"/>
    <property type="project" value="UniProtKB-SubCell"/>
</dbReference>
<proteinExistence type="predicted"/>
<dbReference type="PANTHER" id="PTHR13182:SF8">
    <property type="entry name" value="CYTOPLASMIC 60S SUBUNIT BIOGENESIS FACTOR ZNF622"/>
    <property type="match status" value="1"/>
</dbReference>
<feature type="region of interest" description="Disordered" evidence="7">
    <location>
        <begin position="214"/>
        <end position="269"/>
    </location>
</feature>
<keyword evidence="10" id="KW-1185">Reference proteome</keyword>
<protein>
    <submittedName>
        <fullName evidence="9">C2H2 type zinc-finger-domain-containing protein</fullName>
    </submittedName>
</protein>
<dbReference type="Pfam" id="PF12756">
    <property type="entry name" value="zf-C2H2_2"/>
    <property type="match status" value="1"/>
</dbReference>
<gene>
    <name evidence="9" type="ORF">B0H67DRAFT_515612</name>
</gene>
<feature type="region of interest" description="Disordered" evidence="7">
    <location>
        <begin position="52"/>
        <end position="85"/>
    </location>
</feature>
<evidence type="ECO:0000313" key="10">
    <source>
        <dbReference type="Proteomes" id="UP001172102"/>
    </source>
</evidence>
<dbReference type="GO" id="GO:0042273">
    <property type="term" value="P:ribosomal large subunit biogenesis"/>
    <property type="evidence" value="ECO:0007669"/>
    <property type="project" value="TreeGrafter"/>
</dbReference>
<evidence type="ECO:0000256" key="1">
    <source>
        <dbReference type="ARBA" id="ARBA00004496"/>
    </source>
</evidence>
<evidence type="ECO:0000256" key="7">
    <source>
        <dbReference type="SAM" id="MobiDB-lite"/>
    </source>
</evidence>